<evidence type="ECO:0000256" key="2">
    <source>
        <dbReference type="ARBA" id="ARBA00009347"/>
    </source>
</evidence>
<dbReference type="InterPro" id="IPR046373">
    <property type="entry name" value="Acyl-CoA_Oxase/DH_mid-dom_sf"/>
</dbReference>
<evidence type="ECO:0000256" key="1">
    <source>
        <dbReference type="ARBA" id="ARBA00001974"/>
    </source>
</evidence>
<dbReference type="InterPro" id="IPR009075">
    <property type="entry name" value="AcylCo_DH/oxidase_C"/>
</dbReference>
<dbReference type="GO" id="GO:0050660">
    <property type="term" value="F:flavin adenine dinucleotide binding"/>
    <property type="evidence" value="ECO:0007669"/>
    <property type="project" value="InterPro"/>
</dbReference>
<name>A0A7H1BDJ9_9ACTN</name>
<dbReference type="Pfam" id="PF00441">
    <property type="entry name" value="Acyl-CoA_dh_1"/>
    <property type="match status" value="1"/>
</dbReference>
<dbReference type="SUPFAM" id="SSF56645">
    <property type="entry name" value="Acyl-CoA dehydrogenase NM domain-like"/>
    <property type="match status" value="1"/>
</dbReference>
<dbReference type="Proteomes" id="UP000516428">
    <property type="component" value="Chromosome"/>
</dbReference>
<evidence type="ECO:0000259" key="7">
    <source>
        <dbReference type="Pfam" id="PF02771"/>
    </source>
</evidence>
<dbReference type="CDD" id="cd00567">
    <property type="entry name" value="ACAD"/>
    <property type="match status" value="1"/>
</dbReference>
<evidence type="ECO:0000256" key="4">
    <source>
        <dbReference type="ARBA" id="ARBA00022827"/>
    </source>
</evidence>
<dbReference type="InterPro" id="IPR013786">
    <property type="entry name" value="AcylCoA_DH/ox_N"/>
</dbReference>
<protein>
    <submittedName>
        <fullName evidence="8">Acyl-CoA dehydrogenase family protein</fullName>
    </submittedName>
</protein>
<sequence length="344" mass="35727">MSGARTPEQRELAAAVRQVLAAHEGAAAWGPLAGQIGVAGLAIPEEYGGFGAGPGELAVVSEELGRALSPVPFLDSAVLVPAALLASGDTEVCAGLLPELAEGSRTASLAWAEKDAEWDTGRQRTSAALVRGAWRLSGVKEHLPAAGDTLLVVARTEHHGPSLFLVPADAEGVTLTAVPVMDDSRPQWRLELTRAEGVPVGELGSAATALAAALEAGALVLASDAVGGASVAFESTLRYAKDREQFGRPIGSFQAVKHRLADMFTSLESSRSLLAAAVDGEVPAGAAKAACCESFEWIAGEAIQLHGGIAITWEHPAHRWFKRAHSAARLLGSSAWHRRNLALV</sequence>
<dbReference type="KEGG" id="sxn:IAG42_26600"/>
<dbReference type="RefSeq" id="WP_188339484.1">
    <property type="nucleotide sequence ID" value="NZ_CP061281.1"/>
</dbReference>
<evidence type="ECO:0000313" key="9">
    <source>
        <dbReference type="Proteomes" id="UP000516428"/>
    </source>
</evidence>
<dbReference type="GO" id="GO:0003995">
    <property type="term" value="F:acyl-CoA dehydrogenase activity"/>
    <property type="evidence" value="ECO:0007669"/>
    <property type="project" value="TreeGrafter"/>
</dbReference>
<reference evidence="8 9" key="1">
    <citation type="submission" date="2020-09" db="EMBL/GenBank/DDBJ databases">
        <title>A novel species.</title>
        <authorList>
            <person name="Gao J."/>
        </authorList>
    </citation>
    <scope>NUCLEOTIDE SEQUENCE [LARGE SCALE GENOMIC DNA]</scope>
    <source>
        <strain evidence="8 9">CRXT-Y-14</strain>
    </source>
</reference>
<keyword evidence="5" id="KW-0560">Oxidoreductase</keyword>
<dbReference type="InterPro" id="IPR037069">
    <property type="entry name" value="AcylCoA_DH/ox_N_sf"/>
</dbReference>
<keyword evidence="9" id="KW-1185">Reference proteome</keyword>
<comment type="similarity">
    <text evidence="2">Belongs to the acyl-CoA dehydrogenase family.</text>
</comment>
<dbReference type="InterPro" id="IPR036250">
    <property type="entry name" value="AcylCo_DH-like_C"/>
</dbReference>
<comment type="cofactor">
    <cofactor evidence="1">
        <name>FAD</name>
        <dbReference type="ChEBI" id="CHEBI:57692"/>
    </cofactor>
</comment>
<dbReference type="Gene3D" id="1.20.140.10">
    <property type="entry name" value="Butyryl-CoA Dehydrogenase, subunit A, domain 3"/>
    <property type="match status" value="1"/>
</dbReference>
<dbReference type="Gene3D" id="1.10.540.10">
    <property type="entry name" value="Acyl-CoA dehydrogenase/oxidase, N-terminal domain"/>
    <property type="match status" value="1"/>
</dbReference>
<keyword evidence="3" id="KW-0285">Flavoprotein</keyword>
<dbReference type="AlphaFoldDB" id="A0A7H1BDJ9"/>
<evidence type="ECO:0000256" key="3">
    <source>
        <dbReference type="ARBA" id="ARBA00022630"/>
    </source>
</evidence>
<proteinExistence type="inferred from homology"/>
<dbReference type="PANTHER" id="PTHR43884">
    <property type="entry name" value="ACYL-COA DEHYDROGENASE"/>
    <property type="match status" value="1"/>
</dbReference>
<dbReference type="PANTHER" id="PTHR43884:SF20">
    <property type="entry name" value="ACYL-COA DEHYDROGENASE FADE28"/>
    <property type="match status" value="1"/>
</dbReference>
<dbReference type="EMBL" id="CP061281">
    <property type="protein sequence ID" value="QNS06804.1"/>
    <property type="molecule type" value="Genomic_DNA"/>
</dbReference>
<organism evidence="8 9">
    <name type="scientific">Streptomyces xanthii</name>
    <dbReference type="NCBI Taxonomy" id="2768069"/>
    <lineage>
        <taxon>Bacteria</taxon>
        <taxon>Bacillati</taxon>
        <taxon>Actinomycetota</taxon>
        <taxon>Actinomycetes</taxon>
        <taxon>Kitasatosporales</taxon>
        <taxon>Streptomycetaceae</taxon>
        <taxon>Streptomyces</taxon>
    </lineage>
</organism>
<dbReference type="InterPro" id="IPR009100">
    <property type="entry name" value="AcylCoA_DH/oxidase_NM_dom_sf"/>
</dbReference>
<feature type="domain" description="Acyl-CoA dehydrogenase/oxidase C-terminal" evidence="6">
    <location>
        <begin position="212"/>
        <end position="342"/>
    </location>
</feature>
<gene>
    <name evidence="8" type="ORF">IAG42_26600</name>
</gene>
<evidence type="ECO:0000256" key="5">
    <source>
        <dbReference type="ARBA" id="ARBA00023002"/>
    </source>
</evidence>
<evidence type="ECO:0000259" key="6">
    <source>
        <dbReference type="Pfam" id="PF00441"/>
    </source>
</evidence>
<keyword evidence="4" id="KW-0274">FAD</keyword>
<feature type="domain" description="Acyl-CoA dehydrogenase/oxidase N-terminal" evidence="7">
    <location>
        <begin position="9"/>
        <end position="103"/>
    </location>
</feature>
<accession>A0A7H1BDJ9</accession>
<dbReference type="Gene3D" id="2.40.110.10">
    <property type="entry name" value="Butyryl-CoA Dehydrogenase, subunit A, domain 2"/>
    <property type="match status" value="1"/>
</dbReference>
<dbReference type="Pfam" id="PF02771">
    <property type="entry name" value="Acyl-CoA_dh_N"/>
    <property type="match status" value="1"/>
</dbReference>
<dbReference type="SUPFAM" id="SSF47203">
    <property type="entry name" value="Acyl-CoA dehydrogenase C-terminal domain-like"/>
    <property type="match status" value="1"/>
</dbReference>
<evidence type="ECO:0000313" key="8">
    <source>
        <dbReference type="EMBL" id="QNS06804.1"/>
    </source>
</evidence>